<name>A0A124G7I3_9ACTN</name>
<reference evidence="2 3" key="1">
    <citation type="submission" date="2015-10" db="EMBL/GenBank/DDBJ databases">
        <authorList>
            <person name="Gilbert D.G."/>
        </authorList>
    </citation>
    <scope>NUCLEOTIDE SEQUENCE [LARGE SCALE GENOMIC DNA]</scope>
    <source>
        <strain evidence="2 3">NRRL B-16712</strain>
    </source>
</reference>
<dbReference type="AlphaFoldDB" id="A0A124G7I3"/>
<keyword evidence="1" id="KW-0812">Transmembrane</keyword>
<comment type="caution">
    <text evidence="2">The sequence shown here is derived from an EMBL/GenBank/DDBJ whole genome shotgun (WGS) entry which is preliminary data.</text>
</comment>
<evidence type="ECO:0008006" key="4">
    <source>
        <dbReference type="Google" id="ProtNLM"/>
    </source>
</evidence>
<sequence>MDVNLLVCGRRGHLTYAPAEDDLRARLHAETALGVAWRCLRCGDFVLGEPRMAGPAADAPLVPRGRALRDAIILRLLAVERFVKGLFVLAAGYGVIQFRDSRDAIERAFHEDIPLLKPFTDKIGWNLENSAVVETIRRVVEAQSDTLLWAGIALIVYGVLQLVEGAGLWLLKRWGEYFALVATSLGLPIEIYELTERVTAFRIGALVINVAAVVYLLVSKRLFGIRGGHKAYEAERHEMSLMEVEHAAEEPAARHDAAPVRTAG</sequence>
<feature type="transmembrane region" description="Helical" evidence="1">
    <location>
        <begin position="147"/>
        <end position="170"/>
    </location>
</feature>
<keyword evidence="1" id="KW-0472">Membrane</keyword>
<dbReference type="Proteomes" id="UP000053244">
    <property type="component" value="Unassembled WGS sequence"/>
</dbReference>
<keyword evidence="3" id="KW-1185">Reference proteome</keyword>
<accession>A0A124G7I3</accession>
<feature type="transmembrane region" description="Helical" evidence="1">
    <location>
        <begin position="200"/>
        <end position="218"/>
    </location>
</feature>
<dbReference type="EMBL" id="LLZH01000338">
    <property type="protein sequence ID" value="KUL22752.1"/>
    <property type="molecule type" value="Genomic_DNA"/>
</dbReference>
<dbReference type="InterPro" id="IPR021125">
    <property type="entry name" value="DUF2127"/>
</dbReference>
<evidence type="ECO:0000313" key="2">
    <source>
        <dbReference type="EMBL" id="KUL22752.1"/>
    </source>
</evidence>
<proteinExistence type="predicted"/>
<dbReference type="RefSeq" id="WP_067707081.1">
    <property type="nucleotide sequence ID" value="NZ_LLZH01000338.1"/>
</dbReference>
<evidence type="ECO:0000313" key="3">
    <source>
        <dbReference type="Proteomes" id="UP000053244"/>
    </source>
</evidence>
<gene>
    <name evidence="2" type="ORF">ADL15_47690</name>
</gene>
<keyword evidence="1" id="KW-1133">Transmembrane helix</keyword>
<evidence type="ECO:0000256" key="1">
    <source>
        <dbReference type="SAM" id="Phobius"/>
    </source>
</evidence>
<protein>
    <recommendedName>
        <fullName evidence="4">DUF2127 domain-containing protein</fullName>
    </recommendedName>
</protein>
<organism evidence="2 3">
    <name type="scientific">Actinoplanes awajinensis subsp. mycoplanecinus</name>
    <dbReference type="NCBI Taxonomy" id="135947"/>
    <lineage>
        <taxon>Bacteria</taxon>
        <taxon>Bacillati</taxon>
        <taxon>Actinomycetota</taxon>
        <taxon>Actinomycetes</taxon>
        <taxon>Micromonosporales</taxon>
        <taxon>Micromonosporaceae</taxon>
        <taxon>Actinoplanes</taxon>
    </lineage>
</organism>
<dbReference type="Pfam" id="PF09900">
    <property type="entry name" value="DUF2127"/>
    <property type="match status" value="1"/>
</dbReference>